<dbReference type="eggNOG" id="ENOG50323FU">
    <property type="taxonomic scope" value="Bacteria"/>
</dbReference>
<keyword evidence="2" id="KW-1185">Reference proteome</keyword>
<dbReference type="HOGENOM" id="CLU_2060315_0_0_11"/>
<accession>D1A2K9</accession>
<reference evidence="1 2" key="1">
    <citation type="journal article" date="2011" name="Stand. Genomic Sci.">
        <title>Complete genome sequence of Thermomonospora curvata type strain (B9).</title>
        <authorList>
            <person name="Chertkov O."/>
            <person name="Sikorski J."/>
            <person name="Nolan M."/>
            <person name="Lapidus A."/>
            <person name="Lucas S."/>
            <person name="Del Rio T.G."/>
            <person name="Tice H."/>
            <person name="Cheng J.F."/>
            <person name="Goodwin L."/>
            <person name="Pitluck S."/>
            <person name="Liolios K."/>
            <person name="Ivanova N."/>
            <person name="Mavromatis K."/>
            <person name="Mikhailova N."/>
            <person name="Ovchinnikova G."/>
            <person name="Pati A."/>
            <person name="Chen A."/>
            <person name="Palaniappan K."/>
            <person name="Djao O.D."/>
            <person name="Land M."/>
            <person name="Hauser L."/>
            <person name="Chang Y.J."/>
            <person name="Jeffries C.D."/>
            <person name="Brettin T."/>
            <person name="Han C."/>
            <person name="Detter J.C."/>
            <person name="Rohde M."/>
            <person name="Goker M."/>
            <person name="Woyke T."/>
            <person name="Bristow J."/>
            <person name="Eisen J.A."/>
            <person name="Markowitz V."/>
            <person name="Hugenholtz P."/>
            <person name="Klenk H.P."/>
            <person name="Kyrpides N.C."/>
        </authorList>
    </citation>
    <scope>NUCLEOTIDE SEQUENCE [LARGE SCALE GENOMIC DNA]</scope>
    <source>
        <strain evidence="2">ATCC 19995 / DSM 43183 / JCM 3096 / KCTC 9072 / NBRC 15933 / NCIMB 10081 / Henssen B9</strain>
    </source>
</reference>
<dbReference type="Proteomes" id="UP000001918">
    <property type="component" value="Chromosome"/>
</dbReference>
<dbReference type="STRING" id="471852.Tcur_0431"/>
<evidence type="ECO:0000313" key="1">
    <source>
        <dbReference type="EMBL" id="ACY96029.1"/>
    </source>
</evidence>
<dbReference type="Pfam" id="PF20212">
    <property type="entry name" value="DUF6572"/>
    <property type="match status" value="1"/>
</dbReference>
<dbReference type="KEGG" id="tcu:Tcur_0431"/>
<dbReference type="AlphaFoldDB" id="D1A2K9"/>
<dbReference type="EMBL" id="CP001738">
    <property type="protein sequence ID" value="ACY96029.1"/>
    <property type="molecule type" value="Genomic_DNA"/>
</dbReference>
<organism evidence="1 2">
    <name type="scientific">Thermomonospora curvata (strain ATCC 19995 / DSM 43183 / JCM 3096 / KCTC 9072 / NBRC 15933 / NCIMB 10081 / Henssen B9)</name>
    <dbReference type="NCBI Taxonomy" id="471852"/>
    <lineage>
        <taxon>Bacteria</taxon>
        <taxon>Bacillati</taxon>
        <taxon>Actinomycetota</taxon>
        <taxon>Actinomycetes</taxon>
        <taxon>Streptosporangiales</taxon>
        <taxon>Thermomonosporaceae</taxon>
        <taxon>Thermomonospora</taxon>
    </lineage>
</organism>
<dbReference type="OrthoDB" id="5149225at2"/>
<dbReference type="RefSeq" id="WP_012850813.1">
    <property type="nucleotide sequence ID" value="NC_013510.1"/>
</dbReference>
<proteinExistence type="predicted"/>
<dbReference type="InterPro" id="IPR046702">
    <property type="entry name" value="DUF6572"/>
</dbReference>
<sequence>MTVENPDVVDGVSLSADESVCILRMIEDRPFSGSPEQNQQLVEKINTYLAFLQTGQLVEQFPQMAGKRMEVRLVCGEDPQGPPLLEILQAATALFAKHGADFVVEVIPWEMVLGGRPRP</sequence>
<name>D1A2K9_THECD</name>
<gene>
    <name evidence="1" type="ordered locus">Tcur_0431</name>
</gene>
<protein>
    <submittedName>
        <fullName evidence="1">Uncharacterized protein</fullName>
    </submittedName>
</protein>
<evidence type="ECO:0000313" key="2">
    <source>
        <dbReference type="Proteomes" id="UP000001918"/>
    </source>
</evidence>